<protein>
    <submittedName>
        <fullName evidence="1">Uncharacterized protein</fullName>
    </submittedName>
</protein>
<organism evidence="1 2">
    <name type="scientific">Choiromyces venosus 120613-1</name>
    <dbReference type="NCBI Taxonomy" id="1336337"/>
    <lineage>
        <taxon>Eukaryota</taxon>
        <taxon>Fungi</taxon>
        <taxon>Dikarya</taxon>
        <taxon>Ascomycota</taxon>
        <taxon>Pezizomycotina</taxon>
        <taxon>Pezizomycetes</taxon>
        <taxon>Pezizales</taxon>
        <taxon>Tuberaceae</taxon>
        <taxon>Choiromyces</taxon>
    </lineage>
</organism>
<dbReference type="AlphaFoldDB" id="A0A3N4JTI9"/>
<proteinExistence type="predicted"/>
<reference evidence="1 2" key="1">
    <citation type="journal article" date="2018" name="Nat. Ecol. Evol.">
        <title>Pezizomycetes genomes reveal the molecular basis of ectomycorrhizal truffle lifestyle.</title>
        <authorList>
            <person name="Murat C."/>
            <person name="Payen T."/>
            <person name="Noel B."/>
            <person name="Kuo A."/>
            <person name="Morin E."/>
            <person name="Chen J."/>
            <person name="Kohler A."/>
            <person name="Krizsan K."/>
            <person name="Balestrini R."/>
            <person name="Da Silva C."/>
            <person name="Montanini B."/>
            <person name="Hainaut M."/>
            <person name="Levati E."/>
            <person name="Barry K.W."/>
            <person name="Belfiori B."/>
            <person name="Cichocki N."/>
            <person name="Clum A."/>
            <person name="Dockter R.B."/>
            <person name="Fauchery L."/>
            <person name="Guy J."/>
            <person name="Iotti M."/>
            <person name="Le Tacon F."/>
            <person name="Lindquist E.A."/>
            <person name="Lipzen A."/>
            <person name="Malagnac F."/>
            <person name="Mello A."/>
            <person name="Molinier V."/>
            <person name="Miyauchi S."/>
            <person name="Poulain J."/>
            <person name="Riccioni C."/>
            <person name="Rubini A."/>
            <person name="Sitrit Y."/>
            <person name="Splivallo R."/>
            <person name="Traeger S."/>
            <person name="Wang M."/>
            <person name="Zifcakova L."/>
            <person name="Wipf D."/>
            <person name="Zambonelli A."/>
            <person name="Paolocci F."/>
            <person name="Nowrousian M."/>
            <person name="Ottonello S."/>
            <person name="Baldrian P."/>
            <person name="Spatafora J.W."/>
            <person name="Henrissat B."/>
            <person name="Nagy L.G."/>
            <person name="Aury J.M."/>
            <person name="Wincker P."/>
            <person name="Grigoriev I.V."/>
            <person name="Bonfante P."/>
            <person name="Martin F.M."/>
        </authorList>
    </citation>
    <scope>NUCLEOTIDE SEQUENCE [LARGE SCALE GENOMIC DNA]</scope>
    <source>
        <strain evidence="1 2">120613-1</strain>
    </source>
</reference>
<name>A0A3N4JTI9_9PEZI</name>
<dbReference type="Proteomes" id="UP000276215">
    <property type="component" value="Unassembled WGS sequence"/>
</dbReference>
<gene>
    <name evidence="1" type="ORF">L873DRAFT_825967</name>
</gene>
<keyword evidence="2" id="KW-1185">Reference proteome</keyword>
<evidence type="ECO:0000313" key="1">
    <source>
        <dbReference type="EMBL" id="RPB00339.1"/>
    </source>
</evidence>
<sequence length="121" mass="13776">MLNPGYPSKHLNLSPQTFLANFSCLSHLILQDSPRPRHGKTLFTKNREPLENCLNQCSQWGSPSVLVQDKDGRHCVVPSDLYPNLPGNLVERAMARPSQTTNVSHWGACYFCQSQREYYLK</sequence>
<evidence type="ECO:0000313" key="2">
    <source>
        <dbReference type="Proteomes" id="UP000276215"/>
    </source>
</evidence>
<dbReference type="EMBL" id="ML120381">
    <property type="protein sequence ID" value="RPB00339.1"/>
    <property type="molecule type" value="Genomic_DNA"/>
</dbReference>
<accession>A0A3N4JTI9</accession>